<name>A0AAE8YNX8_9CAUD</name>
<reference evidence="1" key="1">
    <citation type="submission" date="2021-10" db="EMBL/GenBank/DDBJ databases">
        <authorList>
            <person name="Larson W."/>
            <person name="Thurgood T.L."/>
            <person name="Rodriguez A."/>
            <person name="Sharma R."/>
            <person name="Kruger J."/>
            <person name="Davis K."/>
            <person name="Findley J."/>
            <person name="Grose J.H."/>
        </authorList>
    </citation>
    <scope>NUCLEOTIDE SEQUENCE</scope>
</reference>
<gene>
    <name evidence="1" type="ORF">LILPAPAWES_60</name>
</gene>
<dbReference type="EMBL" id="OK499982">
    <property type="protein sequence ID" value="UGO47588.1"/>
    <property type="molecule type" value="Genomic_DNA"/>
</dbReference>
<sequence>MVSCDAILIDDPALPAMRQLKAVKLQGSFVGNDYIIPYS</sequence>
<keyword evidence="2" id="KW-1185">Reference proteome</keyword>
<organism evidence="1 2">
    <name type="scientific">Morganella phage vB_MmoP_Lilpapawes</name>
    <dbReference type="NCBI Taxonomy" id="2894803"/>
    <lineage>
        <taxon>Viruses</taxon>
        <taxon>Duplodnaviria</taxon>
        <taxon>Heunggongvirae</taxon>
        <taxon>Uroviricota</taxon>
        <taxon>Caudoviricetes</taxon>
        <taxon>Autographivirales</taxon>
        <taxon>Autotranscriptaviridae</taxon>
        <taxon>Studiervirinae</taxon>
        <taxon>Minipunavirus</taxon>
        <taxon>Minipunavirus lilpapawes</taxon>
    </lineage>
</organism>
<protein>
    <submittedName>
        <fullName evidence="1">Uncharacterized protein</fullName>
    </submittedName>
</protein>
<proteinExistence type="predicted"/>
<evidence type="ECO:0000313" key="1">
    <source>
        <dbReference type="EMBL" id="UGO47588.1"/>
    </source>
</evidence>
<dbReference type="Proteomes" id="UP000827755">
    <property type="component" value="Segment"/>
</dbReference>
<accession>A0AAE8YNX8</accession>
<evidence type="ECO:0000313" key="2">
    <source>
        <dbReference type="Proteomes" id="UP000827755"/>
    </source>
</evidence>